<protein>
    <recommendedName>
        <fullName evidence="9">Hydroxyphenylpyruvate reductase</fullName>
    </recommendedName>
</protein>
<keyword evidence="2 4" id="KW-0560">Oxidoreductase</keyword>
<dbReference type="CDD" id="cd12156">
    <property type="entry name" value="HPPR"/>
    <property type="match status" value="1"/>
</dbReference>
<comment type="caution">
    <text evidence="7">The sequence shown here is derived from an EMBL/GenBank/DDBJ whole genome shotgun (WGS) entry which is preliminary data.</text>
</comment>
<dbReference type="GO" id="GO:0030267">
    <property type="term" value="F:glyoxylate reductase (NADPH) activity"/>
    <property type="evidence" value="ECO:0007669"/>
    <property type="project" value="TreeGrafter"/>
</dbReference>
<dbReference type="OrthoDB" id="663418at2759"/>
<evidence type="ECO:0008006" key="9">
    <source>
        <dbReference type="Google" id="ProtNLM"/>
    </source>
</evidence>
<keyword evidence="8" id="KW-1185">Reference proteome</keyword>
<evidence type="ECO:0000256" key="4">
    <source>
        <dbReference type="RuleBase" id="RU003719"/>
    </source>
</evidence>
<dbReference type="Proteomes" id="UP000604825">
    <property type="component" value="Unassembled WGS sequence"/>
</dbReference>
<proteinExistence type="inferred from homology"/>
<sequence length="321" mass="34434">MESLGVLLLHPLDTYLEQELDRRCRLLRLWDAPLDRRGEFLRAHASSIRAVVTGGGSGGGGDAALIDALPRLEIIACYAVGFDRVDLTRCRERGLRVTNTPGVLTDDVADLAVGLAIAALRRIPHADRYVRAGLWKANNGHYGLTTQFSGKRVGIIGLGRIGLAIAKRVEGFGCPVSYYQRTRQQQAYPNYTYLPTVVQLAADSDVLVVACSLNEQSHGIVSREVIEALGPRGVLVNVGRGAHVDQPELVAALAEGRLGGAGLDVFEAEPDVPEALMALDNVVLAPHMGSGTRETRKAMSDLVLANLEAHALSKPLLTPVV</sequence>
<dbReference type="SUPFAM" id="SSF51735">
    <property type="entry name" value="NAD(P)-binding Rossmann-fold domains"/>
    <property type="match status" value="1"/>
</dbReference>
<dbReference type="PANTHER" id="PTHR10996:SF178">
    <property type="entry name" value="2-HYDROXYACID DEHYDROGENASE YGL185C-RELATED"/>
    <property type="match status" value="1"/>
</dbReference>
<comment type="similarity">
    <text evidence="4">Belongs to the D-isomer specific 2-hydroxyacid dehydrogenase family.</text>
</comment>
<dbReference type="Pfam" id="PF02826">
    <property type="entry name" value="2-Hacid_dh_C"/>
    <property type="match status" value="1"/>
</dbReference>
<dbReference type="GO" id="GO:0051287">
    <property type="term" value="F:NAD binding"/>
    <property type="evidence" value="ECO:0007669"/>
    <property type="project" value="InterPro"/>
</dbReference>
<feature type="domain" description="D-isomer specific 2-hydroxyacid dehydrogenase catalytic" evidence="5">
    <location>
        <begin position="7"/>
        <end position="320"/>
    </location>
</feature>
<dbReference type="Gene3D" id="3.40.50.720">
    <property type="entry name" value="NAD(P)-binding Rossmann-like Domain"/>
    <property type="match status" value="2"/>
</dbReference>
<dbReference type="InterPro" id="IPR050223">
    <property type="entry name" value="D-isomer_2-hydroxyacid_DH"/>
</dbReference>
<feature type="domain" description="D-isomer specific 2-hydroxyacid dehydrogenase NAD-binding" evidence="6">
    <location>
        <begin position="113"/>
        <end position="289"/>
    </location>
</feature>
<keyword evidence="3" id="KW-0520">NAD</keyword>
<evidence type="ECO:0000256" key="1">
    <source>
        <dbReference type="ARBA" id="ARBA00022857"/>
    </source>
</evidence>
<dbReference type="InterPro" id="IPR006140">
    <property type="entry name" value="D-isomer_DH_NAD-bd"/>
</dbReference>
<evidence type="ECO:0000256" key="3">
    <source>
        <dbReference type="ARBA" id="ARBA00023027"/>
    </source>
</evidence>
<dbReference type="FunFam" id="3.40.50.720:FF:000213">
    <property type="entry name" value="Putative 2-hydroxyacid dehydrogenase"/>
    <property type="match status" value="1"/>
</dbReference>
<dbReference type="GO" id="GO:0016618">
    <property type="term" value="F:hydroxypyruvate reductase [NAD(P)H] activity"/>
    <property type="evidence" value="ECO:0007669"/>
    <property type="project" value="TreeGrafter"/>
</dbReference>
<dbReference type="SUPFAM" id="SSF52283">
    <property type="entry name" value="Formate/glycerate dehydrogenase catalytic domain-like"/>
    <property type="match status" value="1"/>
</dbReference>
<accession>A0A811MDV2</accession>
<name>A0A811MDV2_9POAL</name>
<evidence type="ECO:0000256" key="2">
    <source>
        <dbReference type="ARBA" id="ARBA00023002"/>
    </source>
</evidence>
<organism evidence="7 8">
    <name type="scientific">Miscanthus lutarioriparius</name>
    <dbReference type="NCBI Taxonomy" id="422564"/>
    <lineage>
        <taxon>Eukaryota</taxon>
        <taxon>Viridiplantae</taxon>
        <taxon>Streptophyta</taxon>
        <taxon>Embryophyta</taxon>
        <taxon>Tracheophyta</taxon>
        <taxon>Spermatophyta</taxon>
        <taxon>Magnoliopsida</taxon>
        <taxon>Liliopsida</taxon>
        <taxon>Poales</taxon>
        <taxon>Poaceae</taxon>
        <taxon>PACMAD clade</taxon>
        <taxon>Panicoideae</taxon>
        <taxon>Andropogonodae</taxon>
        <taxon>Andropogoneae</taxon>
        <taxon>Saccharinae</taxon>
        <taxon>Miscanthus</taxon>
    </lineage>
</organism>
<dbReference type="InterPro" id="IPR036291">
    <property type="entry name" value="NAD(P)-bd_dom_sf"/>
</dbReference>
<evidence type="ECO:0000313" key="8">
    <source>
        <dbReference type="Proteomes" id="UP000604825"/>
    </source>
</evidence>
<dbReference type="AlphaFoldDB" id="A0A811MDV2"/>
<dbReference type="InterPro" id="IPR006139">
    <property type="entry name" value="D-isomer_2_OHA_DH_cat_dom"/>
</dbReference>
<dbReference type="GO" id="GO:0005829">
    <property type="term" value="C:cytosol"/>
    <property type="evidence" value="ECO:0007669"/>
    <property type="project" value="TreeGrafter"/>
</dbReference>
<gene>
    <name evidence="7" type="ORF">NCGR_LOCUS2746</name>
</gene>
<evidence type="ECO:0000259" key="5">
    <source>
        <dbReference type="Pfam" id="PF00389"/>
    </source>
</evidence>
<reference evidence="7" key="1">
    <citation type="submission" date="2020-10" db="EMBL/GenBank/DDBJ databases">
        <authorList>
            <person name="Han B."/>
            <person name="Lu T."/>
            <person name="Zhao Q."/>
            <person name="Huang X."/>
            <person name="Zhao Y."/>
        </authorList>
    </citation>
    <scope>NUCLEOTIDE SEQUENCE</scope>
</reference>
<keyword evidence="1" id="KW-0521">NADP</keyword>
<dbReference type="Pfam" id="PF00389">
    <property type="entry name" value="2-Hacid_dh"/>
    <property type="match status" value="1"/>
</dbReference>
<dbReference type="EMBL" id="CAJGYO010000001">
    <property type="protein sequence ID" value="CAD6204754.1"/>
    <property type="molecule type" value="Genomic_DNA"/>
</dbReference>
<dbReference type="PANTHER" id="PTHR10996">
    <property type="entry name" value="2-HYDROXYACID DEHYDROGENASE-RELATED"/>
    <property type="match status" value="1"/>
</dbReference>
<evidence type="ECO:0000313" key="7">
    <source>
        <dbReference type="EMBL" id="CAD6204754.1"/>
    </source>
</evidence>
<evidence type="ECO:0000259" key="6">
    <source>
        <dbReference type="Pfam" id="PF02826"/>
    </source>
</evidence>